<organism evidence="5 6">
    <name type="scientific">Acrobeloides nanus</name>
    <dbReference type="NCBI Taxonomy" id="290746"/>
    <lineage>
        <taxon>Eukaryota</taxon>
        <taxon>Metazoa</taxon>
        <taxon>Ecdysozoa</taxon>
        <taxon>Nematoda</taxon>
        <taxon>Chromadorea</taxon>
        <taxon>Rhabditida</taxon>
        <taxon>Tylenchina</taxon>
        <taxon>Cephalobomorpha</taxon>
        <taxon>Cephaloboidea</taxon>
        <taxon>Cephalobidae</taxon>
        <taxon>Acrobeloides</taxon>
    </lineage>
</organism>
<dbReference type="PANTHER" id="PTHR11571:SF224">
    <property type="entry name" value="HEMATOPOIETIC PROSTAGLANDIN D SYNTHASE"/>
    <property type="match status" value="1"/>
</dbReference>
<dbReference type="AlphaFoldDB" id="A0A914E149"/>
<evidence type="ECO:0000256" key="3">
    <source>
        <dbReference type="ARBA" id="ARBA00047960"/>
    </source>
</evidence>
<evidence type="ECO:0000313" key="5">
    <source>
        <dbReference type="Proteomes" id="UP000887540"/>
    </source>
</evidence>
<reference evidence="6" key="1">
    <citation type="submission" date="2022-11" db="UniProtKB">
        <authorList>
            <consortium name="WormBaseParasite"/>
        </authorList>
    </citation>
    <scope>IDENTIFICATION</scope>
</reference>
<dbReference type="GO" id="GO:0004364">
    <property type="term" value="F:glutathione transferase activity"/>
    <property type="evidence" value="ECO:0007669"/>
    <property type="project" value="UniProtKB-EC"/>
</dbReference>
<dbReference type="SUPFAM" id="SSF47616">
    <property type="entry name" value="GST C-terminal domain-like"/>
    <property type="match status" value="1"/>
</dbReference>
<dbReference type="InterPro" id="IPR050213">
    <property type="entry name" value="GST_superfamily"/>
</dbReference>
<name>A0A914E149_9BILA</name>
<comment type="catalytic activity">
    <reaction evidence="3">
        <text>RX + glutathione = an S-substituted glutathione + a halide anion + H(+)</text>
        <dbReference type="Rhea" id="RHEA:16437"/>
        <dbReference type="ChEBI" id="CHEBI:15378"/>
        <dbReference type="ChEBI" id="CHEBI:16042"/>
        <dbReference type="ChEBI" id="CHEBI:17792"/>
        <dbReference type="ChEBI" id="CHEBI:57925"/>
        <dbReference type="ChEBI" id="CHEBI:90779"/>
        <dbReference type="EC" id="2.5.1.18"/>
    </reaction>
</comment>
<dbReference type="EC" id="2.5.1.18" evidence="1"/>
<sequence length="179" mass="21273">MFKYRLCDFYNRGNGEVIRMILHYVGENFDDHRMFQEEWLVYKHNLAGSDDWESAQLDAIADFQKEFADSISTFLAVIEPESCEKEQMYQEIFILTDAYFTKIQEMLKESGFLGSQPTWVDFIMADHIDILHGFIPIFFDKYPAILAYKERVFNLPMIREYVKSRRNGNQRCNVTGRIF</sequence>
<feature type="domain" description="GST C-terminal" evidence="4">
    <location>
        <begin position="50"/>
        <end position="171"/>
    </location>
</feature>
<accession>A0A914E149</accession>
<keyword evidence="5" id="KW-1185">Reference proteome</keyword>
<proteinExistence type="predicted"/>
<dbReference type="WBParaSite" id="ACRNAN_scaffold5058.g12510.t1">
    <property type="protein sequence ID" value="ACRNAN_scaffold5058.g12510.t1"/>
    <property type="gene ID" value="ACRNAN_scaffold5058.g12510"/>
</dbReference>
<dbReference type="Pfam" id="PF14497">
    <property type="entry name" value="GST_C_3"/>
    <property type="match status" value="1"/>
</dbReference>
<evidence type="ECO:0000259" key="4">
    <source>
        <dbReference type="PROSITE" id="PS50405"/>
    </source>
</evidence>
<evidence type="ECO:0000256" key="2">
    <source>
        <dbReference type="ARBA" id="ARBA00022679"/>
    </source>
</evidence>
<dbReference type="GO" id="GO:0006749">
    <property type="term" value="P:glutathione metabolic process"/>
    <property type="evidence" value="ECO:0007669"/>
    <property type="project" value="TreeGrafter"/>
</dbReference>
<dbReference type="PROSITE" id="PS50405">
    <property type="entry name" value="GST_CTER"/>
    <property type="match status" value="1"/>
</dbReference>
<evidence type="ECO:0000313" key="6">
    <source>
        <dbReference type="WBParaSite" id="ACRNAN_scaffold5058.g12510.t1"/>
    </source>
</evidence>
<dbReference type="Gene3D" id="1.20.1050.130">
    <property type="match status" value="2"/>
</dbReference>
<dbReference type="Proteomes" id="UP000887540">
    <property type="component" value="Unplaced"/>
</dbReference>
<protein>
    <recommendedName>
        <fullName evidence="1">glutathione transferase</fullName>
        <ecNumber evidence="1">2.5.1.18</ecNumber>
    </recommendedName>
</protein>
<dbReference type="InterPro" id="IPR004046">
    <property type="entry name" value="GST_C"/>
</dbReference>
<keyword evidence="2" id="KW-0808">Transferase</keyword>
<dbReference type="PANTHER" id="PTHR11571">
    <property type="entry name" value="GLUTATHIONE S-TRANSFERASE"/>
    <property type="match status" value="1"/>
</dbReference>
<dbReference type="CDD" id="cd03192">
    <property type="entry name" value="GST_C_Sigma_like"/>
    <property type="match status" value="1"/>
</dbReference>
<evidence type="ECO:0000256" key="1">
    <source>
        <dbReference type="ARBA" id="ARBA00012452"/>
    </source>
</evidence>
<dbReference type="InterPro" id="IPR010987">
    <property type="entry name" value="Glutathione-S-Trfase_C-like"/>
</dbReference>
<dbReference type="InterPro" id="IPR036282">
    <property type="entry name" value="Glutathione-S-Trfase_C_sf"/>
</dbReference>